<dbReference type="EMBL" id="JAEFBJ010000010">
    <property type="protein sequence ID" value="KAG7564129.1"/>
    <property type="molecule type" value="Genomic_DNA"/>
</dbReference>
<proteinExistence type="predicted"/>
<name>A0A8T1ZWP2_ARASU</name>
<sequence>MGERTFPLLEEESQPSHAKRRRNDRGIRITKPPKRSPRSYTEHLGISRYQPRVIHLASLGYPSPSSYKSRAHHLVISEPNRLRVPELIASGVSGYQFRGTRAPSPRVLEQDSSGYPSQSLLRTRADCASSPRGNLHHHPRQRLRKYSSSKYHFQAGHHFRKRRIISEILGNDKGESRRINSNQDKWKSSKRLWRIRKLS</sequence>
<evidence type="ECO:0000313" key="2">
    <source>
        <dbReference type="EMBL" id="KAG7564129.1"/>
    </source>
</evidence>
<keyword evidence="3" id="KW-1185">Reference proteome</keyword>
<reference evidence="2 3" key="1">
    <citation type="submission" date="2020-12" db="EMBL/GenBank/DDBJ databases">
        <title>Concerted genomic and epigenomic changes stabilize Arabidopsis allopolyploids.</title>
        <authorList>
            <person name="Chen Z."/>
        </authorList>
    </citation>
    <scope>NUCLEOTIDE SEQUENCE [LARGE SCALE GENOMIC DNA]</scope>
    <source>
        <strain evidence="2">As9502</strain>
        <tissue evidence="2">Leaf</tissue>
    </source>
</reference>
<evidence type="ECO:0000256" key="1">
    <source>
        <dbReference type="SAM" id="MobiDB-lite"/>
    </source>
</evidence>
<protein>
    <submittedName>
        <fullName evidence="2">Uncharacterized protein</fullName>
    </submittedName>
</protein>
<gene>
    <name evidence="2" type="ORF">ISN44_As10g008920</name>
</gene>
<accession>A0A8T1ZWP2</accession>
<feature type="region of interest" description="Disordered" evidence="1">
    <location>
        <begin position="1"/>
        <end position="40"/>
    </location>
</feature>
<comment type="caution">
    <text evidence="2">The sequence shown here is derived from an EMBL/GenBank/DDBJ whole genome shotgun (WGS) entry which is preliminary data.</text>
</comment>
<dbReference type="Proteomes" id="UP000694251">
    <property type="component" value="Chromosome 10"/>
</dbReference>
<organism evidence="2 3">
    <name type="scientific">Arabidopsis suecica</name>
    <name type="common">Swedish thale-cress</name>
    <name type="synonym">Cardaminopsis suecica</name>
    <dbReference type="NCBI Taxonomy" id="45249"/>
    <lineage>
        <taxon>Eukaryota</taxon>
        <taxon>Viridiplantae</taxon>
        <taxon>Streptophyta</taxon>
        <taxon>Embryophyta</taxon>
        <taxon>Tracheophyta</taxon>
        <taxon>Spermatophyta</taxon>
        <taxon>Magnoliopsida</taxon>
        <taxon>eudicotyledons</taxon>
        <taxon>Gunneridae</taxon>
        <taxon>Pentapetalae</taxon>
        <taxon>rosids</taxon>
        <taxon>malvids</taxon>
        <taxon>Brassicales</taxon>
        <taxon>Brassicaceae</taxon>
        <taxon>Camelineae</taxon>
        <taxon>Arabidopsis</taxon>
    </lineage>
</organism>
<dbReference type="AlphaFoldDB" id="A0A8T1ZWP2"/>
<evidence type="ECO:0000313" key="3">
    <source>
        <dbReference type="Proteomes" id="UP000694251"/>
    </source>
</evidence>